<accession>A0ACC0K183</accession>
<gene>
    <name evidence="1" type="ORF">MSG28_000544</name>
</gene>
<dbReference type="EMBL" id="CM046131">
    <property type="protein sequence ID" value="KAI8430189.1"/>
    <property type="molecule type" value="Genomic_DNA"/>
</dbReference>
<dbReference type="Proteomes" id="UP001064048">
    <property type="component" value="Chromosome Z"/>
</dbReference>
<reference evidence="1 2" key="1">
    <citation type="journal article" date="2022" name="Genome Biol. Evol.">
        <title>The Spruce Budworm Genome: Reconstructing the Evolutionary History of Antifreeze Proteins.</title>
        <authorList>
            <person name="Beliveau C."/>
            <person name="Gagne P."/>
            <person name="Picq S."/>
            <person name="Vernygora O."/>
            <person name="Keeling C.I."/>
            <person name="Pinkney K."/>
            <person name="Doucet D."/>
            <person name="Wen F."/>
            <person name="Johnston J.S."/>
            <person name="Maaroufi H."/>
            <person name="Boyle B."/>
            <person name="Laroche J."/>
            <person name="Dewar K."/>
            <person name="Juretic N."/>
            <person name="Blackburn G."/>
            <person name="Nisole A."/>
            <person name="Brunet B."/>
            <person name="Brandao M."/>
            <person name="Lumley L."/>
            <person name="Duan J."/>
            <person name="Quan G."/>
            <person name="Lucarotti C.J."/>
            <person name="Roe A.D."/>
            <person name="Sperling F.A.H."/>
            <person name="Levesque R.C."/>
            <person name="Cusson M."/>
        </authorList>
    </citation>
    <scope>NUCLEOTIDE SEQUENCE [LARGE SCALE GENOMIC DNA]</scope>
    <source>
        <strain evidence="1">Glfc:IPQL:Cfum</strain>
    </source>
</reference>
<comment type="caution">
    <text evidence="1">The sequence shown here is derived from an EMBL/GenBank/DDBJ whole genome shotgun (WGS) entry which is preliminary data.</text>
</comment>
<name>A0ACC0K183_CHOFU</name>
<sequence length="246" mass="26283">MASVSSLGRRGCVGAAAQPRSRCPTTAGAFIIDTQPHHTYLLRVSASGVWHAGDAGGRRGGRGGGRGRGAGAGAGAGAGRREALRAPPPDAELLQCAAALANTKRLFSALLDQLCDEPDFADDDNEHCWNGHTVGDRHVGSRNRKSCLRFHIGDASLPKRRQGIRLRICQLTSQWRDGRAHAPTPPPASPTAPPPFGPYFAHCAVIDQKYNPEIEGRAPQDPEVAALADRLRQARQVRCRATAHFI</sequence>
<proteinExistence type="predicted"/>
<organism evidence="1 2">
    <name type="scientific">Choristoneura fumiferana</name>
    <name type="common">Spruce budworm moth</name>
    <name type="synonym">Archips fumiferana</name>
    <dbReference type="NCBI Taxonomy" id="7141"/>
    <lineage>
        <taxon>Eukaryota</taxon>
        <taxon>Metazoa</taxon>
        <taxon>Ecdysozoa</taxon>
        <taxon>Arthropoda</taxon>
        <taxon>Hexapoda</taxon>
        <taxon>Insecta</taxon>
        <taxon>Pterygota</taxon>
        <taxon>Neoptera</taxon>
        <taxon>Endopterygota</taxon>
        <taxon>Lepidoptera</taxon>
        <taxon>Glossata</taxon>
        <taxon>Ditrysia</taxon>
        <taxon>Tortricoidea</taxon>
        <taxon>Tortricidae</taxon>
        <taxon>Tortricinae</taxon>
        <taxon>Choristoneura</taxon>
    </lineage>
</organism>
<evidence type="ECO:0000313" key="1">
    <source>
        <dbReference type="EMBL" id="KAI8430189.1"/>
    </source>
</evidence>
<protein>
    <submittedName>
        <fullName evidence="1">Uncharacterized protein</fullName>
    </submittedName>
</protein>
<keyword evidence="2" id="KW-1185">Reference proteome</keyword>
<evidence type="ECO:0000313" key="2">
    <source>
        <dbReference type="Proteomes" id="UP001064048"/>
    </source>
</evidence>